<name>A0ABQ1QRT0_9RHOB</name>
<evidence type="ECO:0000256" key="4">
    <source>
        <dbReference type="ARBA" id="ARBA00022676"/>
    </source>
</evidence>
<keyword evidence="6 9" id="KW-0812">Transmembrane</keyword>
<dbReference type="EMBL" id="BMGI01000005">
    <property type="protein sequence ID" value="GGD42763.1"/>
    <property type="molecule type" value="Genomic_DNA"/>
</dbReference>
<evidence type="ECO:0000256" key="1">
    <source>
        <dbReference type="ARBA" id="ARBA00004141"/>
    </source>
</evidence>
<evidence type="ECO:0000256" key="8">
    <source>
        <dbReference type="ARBA" id="ARBA00023136"/>
    </source>
</evidence>
<feature type="transmembrane region" description="Helical" evidence="9">
    <location>
        <begin position="289"/>
        <end position="313"/>
    </location>
</feature>
<keyword evidence="4" id="KW-0328">Glycosyltransferase</keyword>
<evidence type="ECO:0000313" key="10">
    <source>
        <dbReference type="EMBL" id="GGD42763.1"/>
    </source>
</evidence>
<evidence type="ECO:0000256" key="9">
    <source>
        <dbReference type="SAM" id="Phobius"/>
    </source>
</evidence>
<dbReference type="SUPFAM" id="SSF53448">
    <property type="entry name" value="Nucleotide-diphospho-sugar transferases"/>
    <property type="match status" value="1"/>
</dbReference>
<dbReference type="Gene3D" id="3.90.550.10">
    <property type="entry name" value="Spore Coat Polysaccharide Biosynthesis Protein SpsA, Chain A"/>
    <property type="match status" value="1"/>
</dbReference>
<dbReference type="InterPro" id="IPR025993">
    <property type="entry name" value="Ceramide_glucosylTrfase"/>
</dbReference>
<comment type="pathway">
    <text evidence="3">Sphingolipid metabolism.</text>
</comment>
<feature type="transmembrane region" description="Helical" evidence="9">
    <location>
        <begin position="6"/>
        <end position="25"/>
    </location>
</feature>
<dbReference type="InterPro" id="IPR029044">
    <property type="entry name" value="Nucleotide-diphossugar_trans"/>
</dbReference>
<comment type="caution">
    <text evidence="10">The sequence shown here is derived from an EMBL/GenBank/DDBJ whole genome shotgun (WGS) entry which is preliminary data.</text>
</comment>
<dbReference type="PANTHER" id="PTHR12726:SF0">
    <property type="entry name" value="CERAMIDE GLUCOSYLTRANSFERASE"/>
    <property type="match status" value="1"/>
</dbReference>
<keyword evidence="7 9" id="KW-1133">Transmembrane helix</keyword>
<dbReference type="Proteomes" id="UP000617355">
    <property type="component" value="Unassembled WGS sequence"/>
</dbReference>
<sequence length="365" mass="39206">MLVTLLAVFAVVAIGVHLLSTALAWPRRTRPRAADAPPRPAVSLVRPVCGLDAFDPETLASSFGQDYPDHEILFCAAAADDPAVALLEELIAAHPEVPARILIGDDRVSANPKLNNLVKGFAAARGEWVAMTDANLLLTPDYLRRLDDTRREDTGLVSSPPAGIRPENLWGALECAFLNSNQARWQLAADALGIGFAHGKTLFWNRALLESGGGPAALGHDLAEDVASTKLVRARGLKVRLARPLFGQPIGRRDFGEVWGRQLRWSRIRRAGFPAIFALEILQGPLPPFAALAGLVGLGAAPGLALAAFPLVWYGAEIALARAHGWPSGPRDIAAMLLRDALLPALWVVTLRRRTFTWRGSVVGA</sequence>
<dbReference type="PANTHER" id="PTHR12726">
    <property type="entry name" value="CERAMIDE GLUCOSYLTRANSFERASE"/>
    <property type="match status" value="1"/>
</dbReference>
<proteinExistence type="predicted"/>
<evidence type="ECO:0000256" key="6">
    <source>
        <dbReference type="ARBA" id="ARBA00022692"/>
    </source>
</evidence>
<evidence type="ECO:0000313" key="11">
    <source>
        <dbReference type="Proteomes" id="UP000617355"/>
    </source>
</evidence>
<organism evidence="10 11">
    <name type="scientific">Sinisalibacter lacisalsi</name>
    <dbReference type="NCBI Taxonomy" id="1526570"/>
    <lineage>
        <taxon>Bacteria</taxon>
        <taxon>Pseudomonadati</taxon>
        <taxon>Pseudomonadota</taxon>
        <taxon>Alphaproteobacteria</taxon>
        <taxon>Rhodobacterales</taxon>
        <taxon>Roseobacteraceae</taxon>
        <taxon>Sinisalibacter</taxon>
    </lineage>
</organism>
<evidence type="ECO:0000256" key="2">
    <source>
        <dbReference type="ARBA" id="ARBA00004760"/>
    </source>
</evidence>
<evidence type="ECO:0000256" key="7">
    <source>
        <dbReference type="ARBA" id="ARBA00022989"/>
    </source>
</evidence>
<keyword evidence="5" id="KW-0808">Transferase</keyword>
<reference evidence="11" key="1">
    <citation type="journal article" date="2019" name="Int. J. Syst. Evol. Microbiol.">
        <title>The Global Catalogue of Microorganisms (GCM) 10K type strain sequencing project: providing services to taxonomists for standard genome sequencing and annotation.</title>
        <authorList>
            <consortium name="The Broad Institute Genomics Platform"/>
            <consortium name="The Broad Institute Genome Sequencing Center for Infectious Disease"/>
            <person name="Wu L."/>
            <person name="Ma J."/>
        </authorList>
    </citation>
    <scope>NUCLEOTIDE SEQUENCE [LARGE SCALE GENOMIC DNA]</scope>
    <source>
        <strain evidence="11">CGMCC 1.12922</strain>
    </source>
</reference>
<comment type="subcellular location">
    <subcellularLocation>
        <location evidence="1">Membrane</location>
        <topology evidence="1">Multi-pass membrane protein</topology>
    </subcellularLocation>
</comment>
<evidence type="ECO:0000256" key="5">
    <source>
        <dbReference type="ARBA" id="ARBA00022679"/>
    </source>
</evidence>
<dbReference type="Pfam" id="PF13506">
    <property type="entry name" value="Glyco_transf_21"/>
    <property type="match status" value="1"/>
</dbReference>
<keyword evidence="11" id="KW-1185">Reference proteome</keyword>
<evidence type="ECO:0000256" key="3">
    <source>
        <dbReference type="ARBA" id="ARBA00004991"/>
    </source>
</evidence>
<protein>
    <submittedName>
        <fullName evidence="10">Ceramide glucosyltransferase</fullName>
    </submittedName>
</protein>
<keyword evidence="8 9" id="KW-0472">Membrane</keyword>
<comment type="pathway">
    <text evidence="2">Lipid metabolism; sphingolipid metabolism.</text>
</comment>
<dbReference type="RefSeq" id="WP_188528903.1">
    <property type="nucleotide sequence ID" value="NZ_BMGI01000005.1"/>
</dbReference>
<accession>A0ABQ1QRT0</accession>
<gene>
    <name evidence="10" type="ORF">GCM10011358_28240</name>
</gene>